<evidence type="ECO:0000313" key="2">
    <source>
        <dbReference type="Proteomes" id="UP001476950"/>
    </source>
</evidence>
<proteinExistence type="predicted"/>
<organism evidence="1 2">
    <name type="scientific">Stenomitos frigidus AS-A4</name>
    <dbReference type="NCBI Taxonomy" id="2933935"/>
    <lineage>
        <taxon>Bacteria</taxon>
        <taxon>Bacillati</taxon>
        <taxon>Cyanobacteriota</taxon>
        <taxon>Cyanophyceae</taxon>
        <taxon>Leptolyngbyales</taxon>
        <taxon>Leptolyngbyaceae</taxon>
        <taxon>Stenomitos</taxon>
    </lineage>
</organism>
<evidence type="ECO:0000313" key="1">
    <source>
        <dbReference type="EMBL" id="MEP1061341.1"/>
    </source>
</evidence>
<comment type="caution">
    <text evidence="1">The sequence shown here is derived from an EMBL/GenBank/DDBJ whole genome shotgun (WGS) entry which is preliminary data.</text>
</comment>
<dbReference type="Proteomes" id="UP001476950">
    <property type="component" value="Unassembled WGS sequence"/>
</dbReference>
<protein>
    <submittedName>
        <fullName evidence="1">Uncharacterized protein</fullName>
    </submittedName>
</protein>
<keyword evidence="2" id="KW-1185">Reference proteome</keyword>
<gene>
    <name evidence="1" type="ORF">NDI38_23200</name>
</gene>
<reference evidence="1 2" key="1">
    <citation type="submission" date="2022-04" db="EMBL/GenBank/DDBJ databases">
        <title>Positive selection, recombination, and allopatry shape intraspecific diversity of widespread and dominant cyanobacteria.</title>
        <authorList>
            <person name="Wei J."/>
            <person name="Shu W."/>
            <person name="Hu C."/>
        </authorList>
    </citation>
    <scope>NUCLEOTIDE SEQUENCE [LARGE SCALE GENOMIC DNA]</scope>
    <source>
        <strain evidence="1 2">AS-A4</strain>
    </source>
</reference>
<sequence>MTRAKQLSLVVAALIATPETINPCTRLYYELYLQYTFGNLDIGTLLLHKDSLTATIEAGKESQQTVKDSIQKLRDLPSRSSLYAPL</sequence>
<name>A0ABV0KQ16_9CYAN</name>
<accession>A0ABV0KQ16</accession>
<dbReference type="EMBL" id="JAMPLM010000032">
    <property type="protein sequence ID" value="MEP1061341.1"/>
    <property type="molecule type" value="Genomic_DNA"/>
</dbReference>